<dbReference type="GO" id="GO:0005829">
    <property type="term" value="C:cytosol"/>
    <property type="evidence" value="ECO:0007669"/>
    <property type="project" value="TreeGrafter"/>
</dbReference>
<dbReference type="GO" id="GO:0009631">
    <property type="term" value="P:cold acclimation"/>
    <property type="evidence" value="ECO:0007669"/>
    <property type="project" value="TreeGrafter"/>
</dbReference>
<dbReference type="Proteomes" id="UP001055439">
    <property type="component" value="Chromosome 8"/>
</dbReference>
<organism evidence="3 4">
    <name type="scientific">Musa troglodytarum</name>
    <name type="common">fe'i banana</name>
    <dbReference type="NCBI Taxonomy" id="320322"/>
    <lineage>
        <taxon>Eukaryota</taxon>
        <taxon>Viridiplantae</taxon>
        <taxon>Streptophyta</taxon>
        <taxon>Embryophyta</taxon>
        <taxon>Tracheophyta</taxon>
        <taxon>Spermatophyta</taxon>
        <taxon>Magnoliopsida</taxon>
        <taxon>Liliopsida</taxon>
        <taxon>Zingiberales</taxon>
        <taxon>Musaceae</taxon>
        <taxon>Musa</taxon>
    </lineage>
</organism>
<feature type="compositionally biased region" description="Basic and acidic residues" evidence="1">
    <location>
        <begin position="27"/>
        <end position="60"/>
    </location>
</feature>
<dbReference type="InterPro" id="IPR004238">
    <property type="entry name" value="ECP63-like_dom"/>
</dbReference>
<feature type="region of interest" description="Disordered" evidence="1">
    <location>
        <begin position="78"/>
        <end position="140"/>
    </location>
</feature>
<feature type="compositionally biased region" description="Basic and acidic residues" evidence="1">
    <location>
        <begin position="1"/>
        <end position="21"/>
    </location>
</feature>
<dbReference type="Pfam" id="PF02987">
    <property type="entry name" value="LEA_4"/>
    <property type="match status" value="1"/>
</dbReference>
<keyword evidence="4" id="KW-1185">Reference proteome</keyword>
<name>A0A9E7KZR7_9LILI</name>
<evidence type="ECO:0000313" key="3">
    <source>
        <dbReference type="EMBL" id="URE38497.1"/>
    </source>
</evidence>
<feature type="compositionally biased region" description="Basic and acidic residues" evidence="1">
    <location>
        <begin position="111"/>
        <end position="140"/>
    </location>
</feature>
<evidence type="ECO:0000313" key="4">
    <source>
        <dbReference type="Proteomes" id="UP001055439"/>
    </source>
</evidence>
<feature type="compositionally biased region" description="Basic and acidic residues" evidence="1">
    <location>
        <begin position="84"/>
        <end position="103"/>
    </location>
</feature>
<evidence type="ECO:0000259" key="2">
    <source>
        <dbReference type="Pfam" id="PF02987"/>
    </source>
</evidence>
<reference evidence="3" key="1">
    <citation type="submission" date="2022-05" db="EMBL/GenBank/DDBJ databases">
        <title>The Musa troglodytarum L. genome provides insights into the mechanism of non-climacteric behaviour and enrichment of carotenoids.</title>
        <authorList>
            <person name="Wang J."/>
        </authorList>
    </citation>
    <scope>NUCLEOTIDE SEQUENCE</scope>
    <source>
        <tissue evidence="3">Leaf</tissue>
    </source>
</reference>
<gene>
    <name evidence="3" type="ORF">MUK42_06806</name>
</gene>
<dbReference type="PANTHER" id="PTHR47877">
    <property type="entry name" value="LATE EMBRYOGENESIS ABUNDANT DOMAIN-CONTAINING PROTEIN / LEA DOMAIN-CONTAINING PROTEIN"/>
    <property type="match status" value="1"/>
</dbReference>
<sequence length="228" mass="25358">MSARQETREERAEVAARKAADELAAIRSEREAEHQREESLGQHKDYGLQGGEERRGGVLESIKEGTKSLFGAITGRTQEAAAKTAEKAGETKDGAVEKARAVEDSASQKAGETKDKRVETARETKDSAAEKAREMKDKAMGKAEGYKDCVADKAKEAKDATAEKTRQYKEAAEVQEREAKDTAADKGMEYKESAEEWARQVFCVVSTYYSFHTPLMLHLPYNWVSRWG</sequence>
<feature type="region of interest" description="Disordered" evidence="1">
    <location>
        <begin position="154"/>
        <end position="187"/>
    </location>
</feature>
<feature type="domain" description="Late embryogenesis abundant protein ECP63-like" evidence="2">
    <location>
        <begin position="125"/>
        <end position="168"/>
    </location>
</feature>
<proteinExistence type="predicted"/>
<dbReference type="OrthoDB" id="1907061at2759"/>
<dbReference type="AlphaFoldDB" id="A0A9E7KZR7"/>
<feature type="region of interest" description="Disordered" evidence="1">
    <location>
        <begin position="1"/>
        <end position="60"/>
    </location>
</feature>
<protein>
    <submittedName>
        <fullName evidence="3">Late embryogenesis abundant protein</fullName>
    </submittedName>
</protein>
<evidence type="ECO:0000256" key="1">
    <source>
        <dbReference type="SAM" id="MobiDB-lite"/>
    </source>
</evidence>
<dbReference type="PANTHER" id="PTHR47877:SF4">
    <property type="entry name" value="LATE EMBRYOGENESIS ABUNDANT PROTEIN ECP63"/>
    <property type="match status" value="1"/>
</dbReference>
<dbReference type="Gene3D" id="6.10.140.1430">
    <property type="match status" value="2"/>
</dbReference>
<dbReference type="EMBL" id="CP097510">
    <property type="protein sequence ID" value="URE38497.1"/>
    <property type="molecule type" value="Genomic_DNA"/>
</dbReference>
<accession>A0A9E7KZR7</accession>